<dbReference type="EC" id="3.1.1.5" evidence="2"/>
<dbReference type="STRING" id="218140.BPSY_0642"/>
<accession>A0A087CHV1</accession>
<keyword evidence="2" id="KW-0378">Hydrolase</keyword>
<dbReference type="InterPro" id="IPR022742">
    <property type="entry name" value="Hydrolase_4"/>
</dbReference>
<dbReference type="EMBL" id="JGZI01000008">
    <property type="protein sequence ID" value="KFI82851.1"/>
    <property type="molecule type" value="Genomic_DNA"/>
</dbReference>
<evidence type="ECO:0000259" key="1">
    <source>
        <dbReference type="Pfam" id="PF12146"/>
    </source>
</evidence>
<comment type="caution">
    <text evidence="2">The sequence shown here is derived from an EMBL/GenBank/DDBJ whole genome shotgun (WGS) entry which is preliminary data.</text>
</comment>
<reference evidence="2 3" key="1">
    <citation type="submission" date="2014-03" db="EMBL/GenBank/DDBJ databases">
        <title>Genomics of Bifidobacteria.</title>
        <authorList>
            <person name="Ventura M."/>
            <person name="Milani C."/>
            <person name="Lugli G.A."/>
        </authorList>
    </citation>
    <scope>NUCLEOTIDE SEQUENCE [LARGE SCALE GENOMIC DNA]</scope>
    <source>
        <strain evidence="2 3">LMG 21775</strain>
    </source>
</reference>
<sequence>MPFDLLDEHHYAESMHNIVLPALRSCRDEGWMEASAPAGGKAHGRNAAGGGISGNQQSETAGKLHYVCYDAERFDGLHLNEASARFRGAIVIAHGFTEFAEKYDEMVWYFLLAGYSVCILEHRGHGLSARDISDPSLVWIDDWHRYVEDLSHFCTDVAQEYAGGSPVFLFGHSMGGAIGAAVLEQYPTIFDKAVLSSPMIAPRTGLPLWLAPMIIGGACKVGMSRRIVPGHAPFAPQIAERDYQRASAPRIEWFQSLRKRHVEYQTSAATFSWVNQALRMSRSLLRQSMCDRVETPMMVFQATNDDYVLEKPESQFVQQVQAGGCYAELVRVEDSRHELFGMPNEAMAPYVKSVIDFFDATVHISVND</sequence>
<dbReference type="GO" id="GO:0004622">
    <property type="term" value="F:phosphatidylcholine lysophospholipase activity"/>
    <property type="evidence" value="ECO:0007669"/>
    <property type="project" value="UniProtKB-EC"/>
</dbReference>
<dbReference type="eggNOG" id="COG2267">
    <property type="taxonomic scope" value="Bacteria"/>
</dbReference>
<dbReference type="AlphaFoldDB" id="A0A087CHV1"/>
<dbReference type="Gene3D" id="3.40.50.1820">
    <property type="entry name" value="alpha/beta hydrolase"/>
    <property type="match status" value="1"/>
</dbReference>
<dbReference type="SUPFAM" id="SSF53474">
    <property type="entry name" value="alpha/beta-Hydrolases"/>
    <property type="match status" value="1"/>
</dbReference>
<evidence type="ECO:0000313" key="2">
    <source>
        <dbReference type="EMBL" id="KFI82851.1"/>
    </source>
</evidence>
<organism evidence="2 3">
    <name type="scientific">Bifidobacterium psychraerophilum</name>
    <dbReference type="NCBI Taxonomy" id="218140"/>
    <lineage>
        <taxon>Bacteria</taxon>
        <taxon>Bacillati</taxon>
        <taxon>Actinomycetota</taxon>
        <taxon>Actinomycetes</taxon>
        <taxon>Bifidobacteriales</taxon>
        <taxon>Bifidobacteriaceae</taxon>
        <taxon>Bifidobacterium</taxon>
    </lineage>
</organism>
<dbReference type="GeneID" id="98299853"/>
<dbReference type="InterPro" id="IPR029058">
    <property type="entry name" value="AB_hydrolase_fold"/>
</dbReference>
<evidence type="ECO:0000313" key="3">
    <source>
        <dbReference type="Proteomes" id="UP000029050"/>
    </source>
</evidence>
<dbReference type="OrthoDB" id="9806902at2"/>
<gene>
    <name evidence="2" type="ORF">BPSY_0642</name>
</gene>
<name>A0A087CHV1_9BIFI</name>
<dbReference type="InterPro" id="IPR051044">
    <property type="entry name" value="MAG_DAG_Lipase"/>
</dbReference>
<dbReference type="RefSeq" id="WP_033497716.1">
    <property type="nucleotide sequence ID" value="NZ_JGZI01000008.1"/>
</dbReference>
<dbReference type="Pfam" id="PF12146">
    <property type="entry name" value="Hydrolase_4"/>
    <property type="match status" value="1"/>
</dbReference>
<protein>
    <submittedName>
        <fullName evidence="2">Alpha/beta hydrolase</fullName>
        <ecNumber evidence="2">3.1.1.5</ecNumber>
    </submittedName>
</protein>
<feature type="domain" description="Serine aminopeptidase S33" evidence="1">
    <location>
        <begin position="87"/>
        <end position="341"/>
    </location>
</feature>
<keyword evidence="3" id="KW-1185">Reference proteome</keyword>
<dbReference type="PANTHER" id="PTHR11614">
    <property type="entry name" value="PHOSPHOLIPASE-RELATED"/>
    <property type="match status" value="1"/>
</dbReference>
<proteinExistence type="predicted"/>
<dbReference type="Proteomes" id="UP000029050">
    <property type="component" value="Unassembled WGS sequence"/>
</dbReference>